<organism evidence="1 2">
    <name type="scientific">Plutella xylostella</name>
    <name type="common">Diamondback moth</name>
    <name type="synonym">Plutella maculipennis</name>
    <dbReference type="NCBI Taxonomy" id="51655"/>
    <lineage>
        <taxon>Eukaryota</taxon>
        <taxon>Metazoa</taxon>
        <taxon>Ecdysozoa</taxon>
        <taxon>Arthropoda</taxon>
        <taxon>Hexapoda</taxon>
        <taxon>Insecta</taxon>
        <taxon>Pterygota</taxon>
        <taxon>Neoptera</taxon>
        <taxon>Endopterygota</taxon>
        <taxon>Lepidoptera</taxon>
        <taxon>Glossata</taxon>
        <taxon>Ditrysia</taxon>
        <taxon>Yponomeutoidea</taxon>
        <taxon>Plutellidae</taxon>
        <taxon>Plutella</taxon>
    </lineage>
</organism>
<comment type="caution">
    <text evidence="1">The sequence shown here is derived from an EMBL/GenBank/DDBJ whole genome shotgun (WGS) entry which is preliminary data.</text>
</comment>
<proteinExistence type="predicted"/>
<gene>
    <name evidence="1" type="ORF">JYU34_003169</name>
</gene>
<evidence type="ECO:0000313" key="2">
    <source>
        <dbReference type="Proteomes" id="UP000823941"/>
    </source>
</evidence>
<evidence type="ECO:0000313" key="1">
    <source>
        <dbReference type="EMBL" id="KAG7310394.1"/>
    </source>
</evidence>
<keyword evidence="2" id="KW-1185">Reference proteome</keyword>
<reference evidence="1 2" key="1">
    <citation type="submission" date="2021-06" db="EMBL/GenBank/DDBJ databases">
        <title>A haploid diamondback moth (Plutella xylostella L.) genome assembly resolves 31 chromosomes and identifies a diamide resistance mutation.</title>
        <authorList>
            <person name="Ward C.M."/>
            <person name="Perry K.D."/>
            <person name="Baker G."/>
            <person name="Powis K."/>
            <person name="Heckel D.G."/>
            <person name="Baxter S.W."/>
        </authorList>
    </citation>
    <scope>NUCLEOTIDE SEQUENCE [LARGE SCALE GENOMIC DNA]</scope>
    <source>
        <strain evidence="1 2">LV</strain>
        <tissue evidence="1">Single pupa</tissue>
    </source>
</reference>
<accession>A0ABQ7QZF3</accession>
<dbReference type="EMBL" id="JAHIBW010000005">
    <property type="protein sequence ID" value="KAG7310394.1"/>
    <property type="molecule type" value="Genomic_DNA"/>
</dbReference>
<name>A0ABQ7QZF3_PLUXY</name>
<dbReference type="Proteomes" id="UP000823941">
    <property type="component" value="Chromosome 5"/>
</dbReference>
<sequence>MTARIQNALYQGAFSNDSASSGSWDGALDGAALRRLAATRLPASDIDGVPGNY</sequence>
<protein>
    <submittedName>
        <fullName evidence="1">Uncharacterized protein</fullName>
    </submittedName>
</protein>